<proteinExistence type="predicted"/>
<organism evidence="2 3">
    <name type="scientific">Allacma fusca</name>
    <dbReference type="NCBI Taxonomy" id="39272"/>
    <lineage>
        <taxon>Eukaryota</taxon>
        <taxon>Metazoa</taxon>
        <taxon>Ecdysozoa</taxon>
        <taxon>Arthropoda</taxon>
        <taxon>Hexapoda</taxon>
        <taxon>Collembola</taxon>
        <taxon>Symphypleona</taxon>
        <taxon>Sminthuridae</taxon>
        <taxon>Allacma</taxon>
    </lineage>
</organism>
<dbReference type="Proteomes" id="UP000708208">
    <property type="component" value="Unassembled WGS sequence"/>
</dbReference>
<comment type="caution">
    <text evidence="2">The sequence shown here is derived from an EMBL/GenBank/DDBJ whole genome shotgun (WGS) entry which is preliminary data.</text>
</comment>
<sequence length="98" mass="10448">MESIEPLEIHETPNSANGHKKEVTTDTSSSFDAKELNADSSLDALRNIPTQEDNVLNVVDNKLPALRASAFHTSGEDFKSGPTISDSSLASEVASMTS</sequence>
<protein>
    <submittedName>
        <fullName evidence="2">Uncharacterized protein</fullName>
    </submittedName>
</protein>
<feature type="region of interest" description="Disordered" evidence="1">
    <location>
        <begin position="1"/>
        <end position="35"/>
    </location>
</feature>
<feature type="region of interest" description="Disordered" evidence="1">
    <location>
        <begin position="72"/>
        <end position="98"/>
    </location>
</feature>
<feature type="compositionally biased region" description="Polar residues" evidence="1">
    <location>
        <begin position="82"/>
        <end position="98"/>
    </location>
</feature>
<evidence type="ECO:0000313" key="2">
    <source>
        <dbReference type="EMBL" id="CAG7817102.1"/>
    </source>
</evidence>
<accession>A0A8J2KIL9</accession>
<keyword evidence="3" id="KW-1185">Reference proteome</keyword>
<dbReference type="AlphaFoldDB" id="A0A8J2KIL9"/>
<evidence type="ECO:0000256" key="1">
    <source>
        <dbReference type="SAM" id="MobiDB-lite"/>
    </source>
</evidence>
<gene>
    <name evidence="2" type="ORF">AFUS01_LOCUS27685</name>
</gene>
<reference evidence="2" key="1">
    <citation type="submission" date="2021-06" db="EMBL/GenBank/DDBJ databases">
        <authorList>
            <person name="Hodson N. C."/>
            <person name="Mongue J. A."/>
            <person name="Jaron S. K."/>
        </authorList>
    </citation>
    <scope>NUCLEOTIDE SEQUENCE</scope>
</reference>
<evidence type="ECO:0000313" key="3">
    <source>
        <dbReference type="Proteomes" id="UP000708208"/>
    </source>
</evidence>
<dbReference type="EMBL" id="CAJVCH010385987">
    <property type="protein sequence ID" value="CAG7817102.1"/>
    <property type="molecule type" value="Genomic_DNA"/>
</dbReference>
<name>A0A8J2KIL9_9HEXA</name>